<dbReference type="InterPro" id="IPR045060">
    <property type="entry name" value="Phe-tRNA-ligase_IIc_bsu"/>
</dbReference>
<dbReference type="InterPro" id="IPR045864">
    <property type="entry name" value="aa-tRNA-synth_II/BPL/LPL"/>
</dbReference>
<name>A0A2U3KYI1_9BACT</name>
<comment type="subcellular location">
    <subcellularLocation>
        <location evidence="11">Cytoplasm</location>
    </subcellularLocation>
</comment>
<evidence type="ECO:0000256" key="6">
    <source>
        <dbReference type="ARBA" id="ARBA00022840"/>
    </source>
</evidence>
<evidence type="ECO:0000256" key="5">
    <source>
        <dbReference type="ARBA" id="ARBA00022741"/>
    </source>
</evidence>
<keyword evidence="8 11" id="KW-0648">Protein biosynthesis</keyword>
<protein>
    <recommendedName>
        <fullName evidence="11">Phenylalanine--tRNA ligase beta subunit</fullName>
        <ecNumber evidence="11">6.1.1.20</ecNumber>
    </recommendedName>
    <alternativeName>
        <fullName evidence="11">Phenylalanyl-tRNA synthetase beta subunit</fullName>
        <shortName evidence="11">PheRS</shortName>
    </alternativeName>
</protein>
<proteinExistence type="inferred from homology"/>
<dbReference type="InterPro" id="IPR005147">
    <property type="entry name" value="tRNA_synthase_B5-dom"/>
</dbReference>
<dbReference type="HAMAP" id="MF_00283">
    <property type="entry name" value="Phe_tRNA_synth_beta1"/>
    <property type="match status" value="1"/>
</dbReference>
<dbReference type="GO" id="GO:0000287">
    <property type="term" value="F:magnesium ion binding"/>
    <property type="evidence" value="ECO:0007669"/>
    <property type="project" value="UniProtKB-UniRule"/>
</dbReference>
<keyword evidence="3 11" id="KW-0436">Ligase</keyword>
<comment type="cofactor">
    <cofactor evidence="11">
        <name>Mg(2+)</name>
        <dbReference type="ChEBI" id="CHEBI:18420"/>
    </cofactor>
    <text evidence="11">Binds 2 magnesium ions per tetramer.</text>
</comment>
<evidence type="ECO:0000256" key="3">
    <source>
        <dbReference type="ARBA" id="ARBA00022598"/>
    </source>
</evidence>
<dbReference type="PANTHER" id="PTHR10947:SF0">
    <property type="entry name" value="PHENYLALANINE--TRNA LIGASE BETA SUBUNIT"/>
    <property type="match status" value="1"/>
</dbReference>
<dbReference type="InterPro" id="IPR005146">
    <property type="entry name" value="B3/B4_tRNA-bd"/>
</dbReference>
<dbReference type="SUPFAM" id="SSF54991">
    <property type="entry name" value="Anticodon-binding domain of PheRS"/>
    <property type="match status" value="1"/>
</dbReference>
<dbReference type="Pfam" id="PF03484">
    <property type="entry name" value="B5"/>
    <property type="match status" value="1"/>
</dbReference>
<dbReference type="GO" id="GO:0004826">
    <property type="term" value="F:phenylalanine-tRNA ligase activity"/>
    <property type="evidence" value="ECO:0007669"/>
    <property type="project" value="UniProtKB-UniRule"/>
</dbReference>
<dbReference type="AlphaFoldDB" id="A0A2U3KYI1"/>
<feature type="domain" description="FDX-ACB" evidence="13">
    <location>
        <begin position="687"/>
        <end position="779"/>
    </location>
</feature>
<dbReference type="SUPFAM" id="SSF56037">
    <property type="entry name" value="PheT/TilS domain"/>
    <property type="match status" value="1"/>
</dbReference>
<evidence type="ECO:0000259" key="13">
    <source>
        <dbReference type="PROSITE" id="PS51447"/>
    </source>
</evidence>
<gene>
    <name evidence="11 15" type="primary">pheT</name>
    <name evidence="15" type="ORF">SBA1_550057</name>
</gene>
<dbReference type="Gene3D" id="3.50.40.10">
    <property type="entry name" value="Phenylalanyl-trna Synthetase, Chain B, domain 3"/>
    <property type="match status" value="1"/>
</dbReference>
<dbReference type="Gene3D" id="3.30.930.10">
    <property type="entry name" value="Bira Bifunctional Protein, Domain 2"/>
    <property type="match status" value="1"/>
</dbReference>
<dbReference type="EMBL" id="OMOD01000150">
    <property type="protein sequence ID" value="SPF44692.1"/>
    <property type="molecule type" value="Genomic_DNA"/>
</dbReference>
<dbReference type="EC" id="6.1.1.20" evidence="11"/>
<evidence type="ECO:0000256" key="11">
    <source>
        <dbReference type="HAMAP-Rule" id="MF_00283"/>
    </source>
</evidence>
<evidence type="ECO:0000256" key="9">
    <source>
        <dbReference type="ARBA" id="ARBA00023146"/>
    </source>
</evidence>
<dbReference type="Gene3D" id="3.30.56.10">
    <property type="match status" value="2"/>
</dbReference>
<evidence type="ECO:0000256" key="7">
    <source>
        <dbReference type="ARBA" id="ARBA00022842"/>
    </source>
</evidence>
<dbReference type="InterPro" id="IPR004532">
    <property type="entry name" value="Phe-tRNA-ligase_IIc_bsu_bact"/>
</dbReference>
<dbReference type="GO" id="GO:0009328">
    <property type="term" value="C:phenylalanine-tRNA ligase complex"/>
    <property type="evidence" value="ECO:0007669"/>
    <property type="project" value="TreeGrafter"/>
</dbReference>
<evidence type="ECO:0000256" key="4">
    <source>
        <dbReference type="ARBA" id="ARBA00022723"/>
    </source>
</evidence>
<dbReference type="Proteomes" id="UP000238701">
    <property type="component" value="Unassembled WGS sequence"/>
</dbReference>
<dbReference type="InterPro" id="IPR020825">
    <property type="entry name" value="Phe-tRNA_synthase-like_B3/B4"/>
</dbReference>
<feature type="domain" description="B5" evidence="14">
    <location>
        <begin position="322"/>
        <end position="400"/>
    </location>
</feature>
<dbReference type="PANTHER" id="PTHR10947">
    <property type="entry name" value="PHENYLALANYL-TRNA SYNTHETASE BETA CHAIN AND LEUCINE-RICH REPEAT-CONTAINING PROTEIN 47"/>
    <property type="match status" value="1"/>
</dbReference>
<dbReference type="GO" id="GO:0006432">
    <property type="term" value="P:phenylalanyl-tRNA aminoacylation"/>
    <property type="evidence" value="ECO:0007669"/>
    <property type="project" value="UniProtKB-UniRule"/>
</dbReference>
<evidence type="ECO:0000256" key="8">
    <source>
        <dbReference type="ARBA" id="ARBA00022917"/>
    </source>
</evidence>
<dbReference type="SUPFAM" id="SSF46955">
    <property type="entry name" value="Putative DNA-binding domain"/>
    <property type="match status" value="2"/>
</dbReference>
<feature type="binding site" evidence="11">
    <location>
        <position position="388"/>
    </location>
    <ligand>
        <name>Mg(2+)</name>
        <dbReference type="ChEBI" id="CHEBI:18420"/>
        <note>shared with alpha subunit</note>
    </ligand>
</feature>
<comment type="similarity">
    <text evidence="1 11">Belongs to the phenylalanyl-tRNA synthetase beta subunit family. Type 1 subfamily.</text>
</comment>
<reference evidence="16" key="1">
    <citation type="submission" date="2018-02" db="EMBL/GenBank/DDBJ databases">
        <authorList>
            <person name="Hausmann B."/>
        </authorList>
    </citation>
    <scope>NUCLEOTIDE SEQUENCE [LARGE SCALE GENOMIC DNA]</scope>
    <source>
        <strain evidence="16">Peat soil MAG SbA1</strain>
    </source>
</reference>
<dbReference type="Pfam" id="PF03483">
    <property type="entry name" value="B3_4"/>
    <property type="match status" value="1"/>
</dbReference>
<feature type="region of interest" description="Disordered" evidence="12">
    <location>
        <begin position="84"/>
        <end position="117"/>
    </location>
</feature>
<organism evidence="15 16">
    <name type="scientific">Candidatus Sulfotelmatobacter kueseliae</name>
    <dbReference type="NCBI Taxonomy" id="2042962"/>
    <lineage>
        <taxon>Bacteria</taxon>
        <taxon>Pseudomonadati</taxon>
        <taxon>Acidobacteriota</taxon>
        <taxon>Terriglobia</taxon>
        <taxon>Terriglobales</taxon>
        <taxon>Candidatus Korobacteraceae</taxon>
        <taxon>Candidatus Sulfotelmatobacter</taxon>
    </lineage>
</organism>
<dbReference type="SMART" id="SM00874">
    <property type="entry name" value="B5"/>
    <property type="match status" value="1"/>
</dbReference>
<dbReference type="InterPro" id="IPR041616">
    <property type="entry name" value="PheRS_beta_core"/>
</dbReference>
<dbReference type="PROSITE" id="PS51447">
    <property type="entry name" value="FDX_ACB"/>
    <property type="match status" value="1"/>
</dbReference>
<comment type="subunit">
    <text evidence="2 11">Tetramer of two alpha and two beta subunits.</text>
</comment>
<evidence type="ECO:0000313" key="16">
    <source>
        <dbReference type="Proteomes" id="UP000238701"/>
    </source>
</evidence>
<evidence type="ECO:0000313" key="15">
    <source>
        <dbReference type="EMBL" id="SPF44692.1"/>
    </source>
</evidence>
<keyword evidence="6 11" id="KW-0067">ATP-binding</keyword>
<feature type="binding site" evidence="11">
    <location>
        <position position="387"/>
    </location>
    <ligand>
        <name>Mg(2+)</name>
        <dbReference type="ChEBI" id="CHEBI:18420"/>
        <note>shared with alpha subunit</note>
    </ligand>
</feature>
<evidence type="ECO:0000256" key="1">
    <source>
        <dbReference type="ARBA" id="ARBA00008653"/>
    </source>
</evidence>
<comment type="catalytic activity">
    <reaction evidence="10 11">
        <text>tRNA(Phe) + L-phenylalanine + ATP = L-phenylalanyl-tRNA(Phe) + AMP + diphosphate + H(+)</text>
        <dbReference type="Rhea" id="RHEA:19413"/>
        <dbReference type="Rhea" id="RHEA-COMP:9668"/>
        <dbReference type="Rhea" id="RHEA-COMP:9699"/>
        <dbReference type="ChEBI" id="CHEBI:15378"/>
        <dbReference type="ChEBI" id="CHEBI:30616"/>
        <dbReference type="ChEBI" id="CHEBI:33019"/>
        <dbReference type="ChEBI" id="CHEBI:58095"/>
        <dbReference type="ChEBI" id="CHEBI:78442"/>
        <dbReference type="ChEBI" id="CHEBI:78531"/>
        <dbReference type="ChEBI" id="CHEBI:456215"/>
        <dbReference type="EC" id="6.1.1.20"/>
    </reaction>
</comment>
<dbReference type="Pfam" id="PF17759">
    <property type="entry name" value="tRNA_synthFbeta"/>
    <property type="match status" value="1"/>
</dbReference>
<evidence type="ECO:0000256" key="12">
    <source>
        <dbReference type="SAM" id="MobiDB-lite"/>
    </source>
</evidence>
<dbReference type="InterPro" id="IPR009061">
    <property type="entry name" value="DNA-bd_dom_put_sf"/>
</dbReference>
<dbReference type="GO" id="GO:0005524">
    <property type="term" value="F:ATP binding"/>
    <property type="evidence" value="ECO:0007669"/>
    <property type="project" value="UniProtKB-UniRule"/>
</dbReference>
<accession>A0A2U3KYI1</accession>
<dbReference type="GO" id="GO:0003723">
    <property type="term" value="F:RNA binding"/>
    <property type="evidence" value="ECO:0007669"/>
    <property type="project" value="InterPro"/>
</dbReference>
<dbReference type="Gene3D" id="3.30.70.380">
    <property type="entry name" value="Ferrodoxin-fold anticodon-binding domain"/>
    <property type="match status" value="1"/>
</dbReference>
<evidence type="ECO:0000256" key="2">
    <source>
        <dbReference type="ARBA" id="ARBA00011209"/>
    </source>
</evidence>
<feature type="binding site" evidence="11">
    <location>
        <position position="378"/>
    </location>
    <ligand>
        <name>Mg(2+)</name>
        <dbReference type="ChEBI" id="CHEBI:18420"/>
        <note>shared with alpha subunit</note>
    </ligand>
</feature>
<dbReference type="SMART" id="SM00896">
    <property type="entry name" value="FDX-ACB"/>
    <property type="match status" value="1"/>
</dbReference>
<dbReference type="SMART" id="SM00873">
    <property type="entry name" value="B3_4"/>
    <property type="match status" value="1"/>
</dbReference>
<dbReference type="SUPFAM" id="SSF55681">
    <property type="entry name" value="Class II aaRS and biotin synthetases"/>
    <property type="match status" value="1"/>
</dbReference>
<keyword evidence="5 11" id="KW-0547">Nucleotide-binding</keyword>
<keyword evidence="11" id="KW-0963">Cytoplasm</keyword>
<dbReference type="InterPro" id="IPR005121">
    <property type="entry name" value="Fdx_antiC-bd"/>
</dbReference>
<evidence type="ECO:0000256" key="10">
    <source>
        <dbReference type="ARBA" id="ARBA00049255"/>
    </source>
</evidence>
<dbReference type="OrthoDB" id="9805455at2"/>
<keyword evidence="4 11" id="KW-0479">Metal-binding</keyword>
<evidence type="ECO:0000259" key="14">
    <source>
        <dbReference type="PROSITE" id="PS51483"/>
    </source>
</evidence>
<sequence length="780" mass="85196">MKISPQWIRDFVDLAVDDRRLAEDLTNVGISVEGISGSGADAVFEMEIGTNRPDAMNHYGVAREAAAIYDLPLKAIAPKLPSAAKAPQSGEAGGAAGSRALSNPTDADAALKRRSSTTTAEDLPFPIVVEEPQLCPRFTSRVIRGTRIVPSPQKVARRLQLLDQRPISNAVDATNYVLWEIGKPTHVFDMDLLEGRSIIVRMARDGETLKTLDGVERKLSTEDLVVCDAKKPVGLAGVMGGYDTMITEKTRNVLIESAWWDPGIIRQMSRRHGLHTDASHRFERGADFESTVLSCDLVAEMILESGGGELVGEVVDVVSKKMDQAPVVLHVAEVHRILGGELDAGLIFRLLKRLGFALIPEGEGEAQFRVHIPSWRLDVEREIDLIEEIARLHGYDKFESTLPPYIGAVVELPHAAMDATLRKRSLALGYNEALSLTFISHADAEKFESGFAVPPAAKAASSVASDGTTEVVPFPSVATLDARVGARVLELANPLSEEASVMRTSLVPGMLDMLAWNLNRDVAEARLFEIGSVYELAGGPSGERVEPKRACLGATAAAVESSLPVGAMLEEEPTAPEETFRCFKGDVENVLAAFAGDVSYDRETPGYFHPERSARALIDGVVVAQFGQIPKGSMKYLTTEEVLFQGSPAEKQVIRGRYLRQDVFVAELDLERLYKLGPRQAKFTPLTKYPAVERDFSFVFSDEIWFEQMKKAVDAAGIAELREFRPVEIFRGGAIAAGKYSVLLRAKFQSDERTLRDDEVTRWSARIVAALTALGGAQRV</sequence>
<dbReference type="PROSITE" id="PS51483">
    <property type="entry name" value="B5"/>
    <property type="match status" value="1"/>
</dbReference>
<keyword evidence="9 11" id="KW-0030">Aminoacyl-tRNA synthetase</keyword>
<dbReference type="InterPro" id="IPR036690">
    <property type="entry name" value="Fdx_antiC-bd_sf"/>
</dbReference>
<dbReference type="Pfam" id="PF03147">
    <property type="entry name" value="FDX-ACB"/>
    <property type="match status" value="1"/>
</dbReference>
<feature type="binding site" evidence="11">
    <location>
        <position position="384"/>
    </location>
    <ligand>
        <name>Mg(2+)</name>
        <dbReference type="ChEBI" id="CHEBI:18420"/>
        <note>shared with alpha subunit</note>
    </ligand>
</feature>
<keyword evidence="7 11" id="KW-0460">Magnesium</keyword>